<accession>A0ABY3Q3Q7</accession>
<proteinExistence type="predicted"/>
<dbReference type="InterPro" id="IPR050708">
    <property type="entry name" value="T6SS_VgrG/RHS"/>
</dbReference>
<evidence type="ECO:0000256" key="2">
    <source>
        <dbReference type="SAM" id="Phobius"/>
    </source>
</evidence>
<dbReference type="Proteomes" id="UP001162907">
    <property type="component" value="Chromosome"/>
</dbReference>
<keyword evidence="2" id="KW-0812">Transmembrane</keyword>
<dbReference type="NCBIfam" id="TIGR01643">
    <property type="entry name" value="YD_repeat_2x"/>
    <property type="match status" value="2"/>
</dbReference>
<dbReference type="InterPro" id="IPR006530">
    <property type="entry name" value="YD"/>
</dbReference>
<name>A0ABY3Q3Q7_9PSED</name>
<dbReference type="InterPro" id="IPR031325">
    <property type="entry name" value="RHS_repeat"/>
</dbReference>
<feature type="transmembrane region" description="Helical" evidence="2">
    <location>
        <begin position="1344"/>
        <end position="1365"/>
    </location>
</feature>
<reference evidence="4 5" key="1">
    <citation type="journal article" date="2022" name="Int. J. Syst. Evol. Microbiol.">
        <title>Pseudomonas fitomaticsae sp. nov., isolated at Marimurtra Botanical Garden in Blanes, Catalonia, Spain.</title>
        <authorList>
            <person name="Atanasov K.E."/>
            <person name="Galbis D.M."/>
            <person name="Cornado D."/>
            <person name="Serpico A."/>
            <person name="Sanchez G."/>
            <person name="Bosch M."/>
            <person name="Ferrer A."/>
            <person name="Altabella T."/>
        </authorList>
    </citation>
    <scope>NUCLEOTIDE SEQUENCE [LARGE SCALE GENOMIC DNA]</scope>
    <source>
        <strain evidence="4 5">FIT81</strain>
    </source>
</reference>
<gene>
    <name evidence="4" type="ORF">KJY40_03645</name>
</gene>
<keyword evidence="5" id="KW-1185">Reference proteome</keyword>
<feature type="domain" description="Teneurin-like YD-shell" evidence="3">
    <location>
        <begin position="1006"/>
        <end position="1314"/>
    </location>
</feature>
<evidence type="ECO:0000259" key="3">
    <source>
        <dbReference type="Pfam" id="PF25023"/>
    </source>
</evidence>
<dbReference type="RefSeq" id="WP_230735061.1">
    <property type="nucleotide sequence ID" value="NZ_CP075567.1"/>
</dbReference>
<dbReference type="Pfam" id="PF25023">
    <property type="entry name" value="TEN_YD-shell"/>
    <property type="match status" value="1"/>
</dbReference>
<keyword evidence="1" id="KW-0677">Repeat</keyword>
<sequence length="1577" mass="173910">MENKSPGSVHSNAFNFGEFVTGGVDPRTGLYTCSLSLGAVRSADLNGPSFGLALGFNPLDTRNSGFGLGWSLATTRYDTRSKMMTLINGERYKAVETVAGLQFREMKLESVKVVKTGAGRFDVRYKDGHREELTVQGGSLVAVPTRIIAANGAGITLMYKVVNQYPELIEVRDDQRTLLKISRKGTLVTLSQNPDTASRADFTMKLDSNDRVVEIGLPEGRGWDLEYSLIDEVGYLKRVVTPLGGVEIIRYKEQGHLLPASDGGATATLPHVMAHEIYPGHGQPKVGRTYTFSDRNFLGHGLTVEPSDDGDPLYSAPWSYQYASEERLLVDGKVHSHIKRTYNKFHLLVAQVTTCGEAVTSQLTEYHLATGKPFNEQPAQFRLPRLQTLKFENRLGNKQREETTITEFDAVGNLLRHVGPDGVTTLSEFYPAVESPDCPVDPLGFVRFEKQRTVIAAPGGGASTCTRFRHALHPALQGSTLASVVVIEEQFFEKVEDTEVLRSKVEYSYFNTPADRLRHGALQEQRRTRNGRITRTAFSCRLEGARLHLTNTVHGFDGTSQSTTQVLSSYTGLTLSETDKDGGRIDYEYDTIGRCLRKTLSPGAAHAASTSWVYQAAGSTSPATVTVTDPAGGVQTVSHDGLGRVIGIKELDCEKPDEGALQESLMRTVYSALHDKTGQLVEQTRTDWWDGIARPASTRLVYDRWGQVKQTRHADGRVEHREFDPVALQETLWQEGMGKTVTVFNAFGKPKSIEMLDQKGESLGKTVLEYDGYGRIRSQTDQEGNKTLYHYDVFDRLVRSELPDGHAVETEYADHSTETLPVRIKVDTLELGRQVFDGLDRLTESTVGGRTSTTGYASGSSQARWQMGADGKRVEFTWSQGMNGLTERKADGLHARFTYDALHGKPETCIEQGREHRFAYYSSGRLKSEVTVYGEHRQTTSHTWSLGGRPLTFVDGLGNEHRSEYDSWGRKTAFTQGSLRVEYTYDTAGLLALIDARDTSTALRMKTHLSYDDIGRETTRRFEVEGQASQTLTSSYTPSGKLAQKVLKRDTQVLRDERFTYDVRGRLSHYSCEGTQRPRDPYGKEIVEQTFTFDALDNLLTLQTRFPQGVNLTTFSYSKVDFTQLTDISHSHADYPQPVTLQYDANGRMIKDDQGRTLTYDTLGRLTGVSNAQGERVRGYQYDGFDRLMALSQPGSADTQRYYRGGRVINEVRGSDSRSVVRHEGLLVGQYQVGLDAGVRVFGTDQQQSVLTQLQNGRLTEIAYSPYGHREAEGGLFSLPGFNGEQFDPVTGLYLLGNGYRAYSPTLMRFMSPDSMSPFGAGGVNAYAYCLGDPVNRVDPTGHFSWQSVLGIALGVIGVAASIVTLGAATPLALLAMGLGVASGVTGIASELVNDWAPESEAASILGWVSLGLGAASAGAGWLAARQIITRGGRMLGKNFKGLADEPPVEYYARGKKAKSSGTNGQEPPPPPVRWTLTEDFAAHDYIPNGKPGNVARAKYAEFRNDIAVNNKSPYDAAKSYPGSKFDPYPNYAPAKPFTGYEHAHTRLSQADRVFFLTNNDTRHVIIKQVGSHDPAW</sequence>
<dbReference type="NCBIfam" id="TIGR03696">
    <property type="entry name" value="Rhs_assc_core"/>
    <property type="match status" value="1"/>
</dbReference>
<keyword evidence="2" id="KW-0472">Membrane</keyword>
<dbReference type="Pfam" id="PF05593">
    <property type="entry name" value="RHS_repeat"/>
    <property type="match status" value="1"/>
</dbReference>
<evidence type="ECO:0000256" key="1">
    <source>
        <dbReference type="ARBA" id="ARBA00022737"/>
    </source>
</evidence>
<evidence type="ECO:0000313" key="4">
    <source>
        <dbReference type="EMBL" id="UFQ00797.1"/>
    </source>
</evidence>
<dbReference type="InterPro" id="IPR022385">
    <property type="entry name" value="Rhs_assc_core"/>
</dbReference>
<dbReference type="EMBL" id="CP075567">
    <property type="protein sequence ID" value="UFQ00797.1"/>
    <property type="molecule type" value="Genomic_DNA"/>
</dbReference>
<feature type="transmembrane region" description="Helical" evidence="2">
    <location>
        <begin position="1405"/>
        <end position="1425"/>
    </location>
</feature>
<feature type="transmembrane region" description="Helical" evidence="2">
    <location>
        <begin position="1372"/>
        <end position="1393"/>
    </location>
</feature>
<dbReference type="Gene3D" id="2.180.10.10">
    <property type="entry name" value="RHS repeat-associated core"/>
    <property type="match status" value="1"/>
</dbReference>
<keyword evidence="2" id="KW-1133">Transmembrane helix</keyword>
<dbReference type="PANTHER" id="PTHR32305:SF15">
    <property type="entry name" value="PROTEIN RHSA-RELATED"/>
    <property type="match status" value="1"/>
</dbReference>
<protein>
    <submittedName>
        <fullName evidence="4">Type IV secretion protein Rhs</fullName>
    </submittedName>
</protein>
<evidence type="ECO:0000313" key="5">
    <source>
        <dbReference type="Proteomes" id="UP001162907"/>
    </source>
</evidence>
<dbReference type="InterPro" id="IPR056823">
    <property type="entry name" value="TEN-like_YD-shell"/>
</dbReference>
<organism evidence="4 5">
    <name type="scientific">Pseudomonas fitomaticsae</name>
    <dbReference type="NCBI Taxonomy" id="2837969"/>
    <lineage>
        <taxon>Bacteria</taxon>
        <taxon>Pseudomonadati</taxon>
        <taxon>Pseudomonadota</taxon>
        <taxon>Gammaproteobacteria</taxon>
        <taxon>Pseudomonadales</taxon>
        <taxon>Pseudomonadaceae</taxon>
        <taxon>Pseudomonas</taxon>
    </lineage>
</organism>
<dbReference type="SUPFAM" id="SSF56399">
    <property type="entry name" value="ADP-ribosylation"/>
    <property type="match status" value="1"/>
</dbReference>
<dbReference type="PANTHER" id="PTHR32305">
    <property type="match status" value="1"/>
</dbReference>